<feature type="transmembrane region" description="Helical" evidence="1">
    <location>
        <begin position="176"/>
        <end position="199"/>
    </location>
</feature>
<accession>A0A1Z2XR94</accession>
<dbReference type="Proteomes" id="UP000596035">
    <property type="component" value="Chromosome"/>
</dbReference>
<name>A0A1Z2XR94_9FIRM</name>
<dbReference type="EMBL" id="CP021422">
    <property type="protein sequence ID" value="ASB40946.1"/>
    <property type="molecule type" value="Genomic_DNA"/>
</dbReference>
<dbReference type="EMBL" id="CP065321">
    <property type="protein sequence ID" value="QQR30226.1"/>
    <property type="molecule type" value="Genomic_DNA"/>
</dbReference>
<dbReference type="CDD" id="cd21809">
    <property type="entry name" value="ABC-2_lan_permease-like"/>
    <property type="match status" value="1"/>
</dbReference>
<reference evidence="3 5" key="3">
    <citation type="submission" date="2020-11" db="EMBL/GenBank/DDBJ databases">
        <title>Closed and high quality bacterial genomes of the OMM12 community.</title>
        <authorList>
            <person name="Marbouty M."/>
            <person name="Lamy-Besnier Q."/>
            <person name="Debarbieux L."/>
            <person name="Koszul R."/>
        </authorList>
    </citation>
    <scope>NUCLEOTIDE SEQUENCE [LARGE SCALE GENOMIC DNA]</scope>
    <source>
        <strain evidence="3 5">KB18</strain>
    </source>
</reference>
<evidence type="ECO:0000313" key="5">
    <source>
        <dbReference type="Proteomes" id="UP000596035"/>
    </source>
</evidence>
<reference evidence="4" key="2">
    <citation type="submission" date="2017-05" db="EMBL/GenBank/DDBJ databases">
        <title>Improved OligoMM genomes.</title>
        <authorList>
            <person name="Garzetti D."/>
        </authorList>
    </citation>
    <scope>NUCLEOTIDE SEQUENCE [LARGE SCALE GENOMIC DNA]</scope>
    <source>
        <strain evidence="4">KB18</strain>
    </source>
</reference>
<feature type="transmembrane region" description="Helical" evidence="1">
    <location>
        <begin position="146"/>
        <end position="169"/>
    </location>
</feature>
<dbReference type="Proteomes" id="UP000196710">
    <property type="component" value="Chromosome"/>
</dbReference>
<dbReference type="KEGG" id="amur:ADH66_09960"/>
<feature type="transmembrane region" description="Helical" evidence="1">
    <location>
        <begin position="56"/>
        <end position="79"/>
    </location>
</feature>
<evidence type="ECO:0000313" key="3">
    <source>
        <dbReference type="EMBL" id="QQR30226.1"/>
    </source>
</evidence>
<evidence type="ECO:0000256" key="1">
    <source>
        <dbReference type="SAM" id="Phobius"/>
    </source>
</evidence>
<evidence type="ECO:0000313" key="2">
    <source>
        <dbReference type="EMBL" id="ASB40946.1"/>
    </source>
</evidence>
<gene>
    <name evidence="2" type="ORF">ADH66_09960</name>
    <name evidence="3" type="ORF">I5Q82_00280</name>
</gene>
<evidence type="ECO:0000313" key="4">
    <source>
        <dbReference type="Proteomes" id="UP000196710"/>
    </source>
</evidence>
<dbReference type="RefSeq" id="WP_066541259.1">
    <property type="nucleotide sequence ID" value="NZ_CP021422.1"/>
</dbReference>
<dbReference type="AlphaFoldDB" id="A0A1Z2XR94"/>
<proteinExistence type="predicted"/>
<organism evidence="3 5">
    <name type="scientific">Acutalibacter muris</name>
    <dbReference type="NCBI Taxonomy" id="1796620"/>
    <lineage>
        <taxon>Bacteria</taxon>
        <taxon>Bacillati</taxon>
        <taxon>Bacillota</taxon>
        <taxon>Clostridia</taxon>
        <taxon>Eubacteriales</taxon>
        <taxon>Acutalibacteraceae</taxon>
        <taxon>Acutalibacter</taxon>
    </lineage>
</organism>
<keyword evidence="4" id="KW-1185">Reference proteome</keyword>
<protein>
    <submittedName>
        <fullName evidence="3">ABC transporter permease</fullName>
    </submittedName>
</protein>
<dbReference type="Pfam" id="PF12730">
    <property type="entry name" value="ABC2_membrane_4"/>
    <property type="match status" value="1"/>
</dbReference>
<keyword evidence="1" id="KW-0812">Transmembrane</keyword>
<keyword evidence="1" id="KW-1133">Transmembrane helix</keyword>
<sequence length="256" mass="28184">MNFLTLVGVEAGKIRRSKILFILAVAAVILWIPSILNAKMNFGMQAEGISPENNFFIQGFMGMAWFMFPASMVVGTVLLSQTERANKGILKMLSLPISTAKLCIAKFVVLLTLAAVQILMMTGVYYASAAISSGTQDYNFILPPLFVLKEISLIFLSAIPMIAFFWMLSVCIQTPIFSIGIGLASIVPSVLIINTKAWFVYPMSYPFFVITAEYGKLATNLDMAQVELIPWIPVATLITILCLGISCLRFGQAERR</sequence>
<feature type="transmembrane region" description="Helical" evidence="1">
    <location>
        <begin position="228"/>
        <end position="251"/>
    </location>
</feature>
<keyword evidence="1" id="KW-0472">Membrane</keyword>
<feature type="transmembrane region" description="Helical" evidence="1">
    <location>
        <begin position="100"/>
        <end position="126"/>
    </location>
</feature>
<reference evidence="2" key="1">
    <citation type="journal article" date="2017" name="Genome Announc.">
        <title>High-Quality Whole-Genome Sequences of the Oligo-Mouse-Microbiota Bacterial Community.</title>
        <authorList>
            <person name="Garzetti D."/>
            <person name="Brugiroux S."/>
            <person name="Bunk B."/>
            <person name="Pukall R."/>
            <person name="McCoy K.D."/>
            <person name="Macpherson A.J."/>
            <person name="Stecher B."/>
        </authorList>
    </citation>
    <scope>NUCLEOTIDE SEQUENCE</scope>
    <source>
        <strain evidence="2">KB18</strain>
    </source>
</reference>
<feature type="transmembrane region" description="Helical" evidence="1">
    <location>
        <begin position="19"/>
        <end position="36"/>
    </location>
</feature>